<dbReference type="Proteomes" id="UP000054342">
    <property type="component" value="Unassembled WGS sequence"/>
</dbReference>
<dbReference type="SUPFAM" id="SSF48371">
    <property type="entry name" value="ARM repeat"/>
    <property type="match status" value="1"/>
</dbReference>
<dbReference type="Gene3D" id="1.20.1390.20">
    <property type="match status" value="1"/>
</dbReference>
<dbReference type="InterPro" id="IPR016024">
    <property type="entry name" value="ARM-type_fold"/>
</dbReference>
<feature type="region of interest" description="Disordered" evidence="15">
    <location>
        <begin position="424"/>
        <end position="447"/>
    </location>
</feature>
<keyword evidence="9" id="KW-0378">Hydrolase</keyword>
<dbReference type="Gene3D" id="1.25.10.10">
    <property type="entry name" value="Leucine-rich Repeat Variant"/>
    <property type="match status" value="1"/>
</dbReference>
<comment type="catalytic activity">
    <reaction evidence="13">
        <text>ATP + H2O = ADP + phosphate + H(+)</text>
        <dbReference type="Rhea" id="RHEA:13065"/>
        <dbReference type="ChEBI" id="CHEBI:15377"/>
        <dbReference type="ChEBI" id="CHEBI:15378"/>
        <dbReference type="ChEBI" id="CHEBI:30616"/>
        <dbReference type="ChEBI" id="CHEBI:43474"/>
        <dbReference type="ChEBI" id="CHEBI:456216"/>
    </reaction>
</comment>
<accession>A0A0D2E1E2</accession>
<protein>
    <recommendedName>
        <fullName evidence="16">ABC transporter domain-containing protein</fullName>
    </recommendedName>
</protein>
<evidence type="ECO:0000256" key="4">
    <source>
        <dbReference type="ARBA" id="ARBA00011054"/>
    </source>
</evidence>
<dbReference type="InterPro" id="IPR003439">
    <property type="entry name" value="ABC_transporter-like_ATP-bd"/>
</dbReference>
<evidence type="ECO:0000256" key="11">
    <source>
        <dbReference type="ARBA" id="ARBA00022884"/>
    </source>
</evidence>
<evidence type="ECO:0000256" key="14">
    <source>
        <dbReference type="PROSITE-ProRule" id="PRU00103"/>
    </source>
</evidence>
<gene>
    <name evidence="17" type="ORF">PV05_10967</name>
</gene>
<dbReference type="InterPro" id="IPR047038">
    <property type="entry name" value="eEF3_chromodomain-like_sf"/>
</dbReference>
<reference evidence="17 18" key="1">
    <citation type="submission" date="2015-01" db="EMBL/GenBank/DDBJ databases">
        <title>The Genome Sequence of Exophiala xenobiotica CBS118157.</title>
        <authorList>
            <consortium name="The Broad Institute Genomics Platform"/>
            <person name="Cuomo C."/>
            <person name="de Hoog S."/>
            <person name="Gorbushina A."/>
            <person name="Stielow B."/>
            <person name="Teixiera M."/>
            <person name="Abouelleil A."/>
            <person name="Chapman S.B."/>
            <person name="Priest M."/>
            <person name="Young S.K."/>
            <person name="Wortman J."/>
            <person name="Nusbaum C."/>
            <person name="Birren B."/>
        </authorList>
    </citation>
    <scope>NUCLEOTIDE SEQUENCE [LARGE SCALE GENOMIC DNA]</scope>
    <source>
        <strain evidence="17 18">CBS 118157</strain>
    </source>
</reference>
<evidence type="ECO:0000313" key="18">
    <source>
        <dbReference type="Proteomes" id="UP000054342"/>
    </source>
</evidence>
<evidence type="ECO:0000313" key="17">
    <source>
        <dbReference type="EMBL" id="KIW49273.1"/>
    </source>
</evidence>
<dbReference type="Pfam" id="PF24984">
    <property type="entry name" value="HEAT_EF3_GNC1"/>
    <property type="match status" value="1"/>
</dbReference>
<dbReference type="PANTHER" id="PTHR19211:SF5">
    <property type="entry name" value="ELONGATION FACTOR 3A-RELATED"/>
    <property type="match status" value="1"/>
</dbReference>
<dbReference type="SUPFAM" id="SSF52540">
    <property type="entry name" value="P-loop containing nucleoside triphosphate hydrolases"/>
    <property type="match status" value="2"/>
</dbReference>
<dbReference type="STRING" id="348802.A0A0D2E1E2"/>
<keyword evidence="10" id="KW-0067">ATP-binding</keyword>
<dbReference type="GO" id="GO:0005524">
    <property type="term" value="F:ATP binding"/>
    <property type="evidence" value="ECO:0007669"/>
    <property type="project" value="UniProtKB-KW"/>
</dbReference>
<evidence type="ECO:0000256" key="6">
    <source>
        <dbReference type="ARBA" id="ARBA00022737"/>
    </source>
</evidence>
<dbReference type="InterPro" id="IPR040533">
    <property type="entry name" value="EF3_4HB"/>
</dbReference>
<dbReference type="EMBL" id="KN847323">
    <property type="protein sequence ID" value="KIW49273.1"/>
    <property type="molecule type" value="Genomic_DNA"/>
</dbReference>
<dbReference type="OrthoDB" id="2110130at2759"/>
<feature type="domain" description="ABC transporter" evidence="16">
    <location>
        <begin position="691"/>
        <end position="1017"/>
    </location>
</feature>
<keyword evidence="5" id="KW-0963">Cytoplasm</keyword>
<dbReference type="SMART" id="SM00382">
    <property type="entry name" value="AAA"/>
    <property type="match status" value="2"/>
</dbReference>
<name>A0A0D2E1E2_9EURO</name>
<dbReference type="Gene3D" id="3.40.50.300">
    <property type="entry name" value="P-loop containing nucleotide triphosphate hydrolases"/>
    <property type="match status" value="2"/>
</dbReference>
<comment type="similarity">
    <text evidence="4">Belongs to the ABC transporter superfamily. ABCF family. EF3 subfamily.</text>
</comment>
<dbReference type="InterPro" id="IPR050611">
    <property type="entry name" value="ABCF"/>
</dbReference>
<dbReference type="GeneID" id="25332875"/>
<keyword evidence="7" id="KW-0547">Nucleotide-binding</keyword>
<dbReference type="HOGENOM" id="CLU_002848_0_0_1"/>
<evidence type="ECO:0000256" key="5">
    <source>
        <dbReference type="ARBA" id="ARBA00022490"/>
    </source>
</evidence>
<dbReference type="PANTHER" id="PTHR19211">
    <property type="entry name" value="ATP-BINDING TRANSPORT PROTEIN-RELATED"/>
    <property type="match status" value="1"/>
</dbReference>
<feature type="compositionally biased region" description="Acidic residues" evidence="15">
    <location>
        <begin position="434"/>
        <end position="447"/>
    </location>
</feature>
<evidence type="ECO:0000256" key="15">
    <source>
        <dbReference type="SAM" id="MobiDB-lite"/>
    </source>
</evidence>
<dbReference type="Gene3D" id="2.40.50.990">
    <property type="match status" value="1"/>
</dbReference>
<keyword evidence="11" id="KW-0694">RNA-binding</keyword>
<dbReference type="GO" id="GO:0005737">
    <property type="term" value="C:cytoplasm"/>
    <property type="evidence" value="ECO:0007669"/>
    <property type="project" value="UniProtKB-SubCell"/>
</dbReference>
<feature type="domain" description="ABC transporter" evidence="16">
    <location>
        <begin position="445"/>
        <end position="665"/>
    </location>
</feature>
<dbReference type="InterPro" id="IPR003593">
    <property type="entry name" value="AAA+_ATPase"/>
</dbReference>
<evidence type="ECO:0000256" key="13">
    <source>
        <dbReference type="ARBA" id="ARBA00049360"/>
    </source>
</evidence>
<comment type="pathway">
    <text evidence="3">Protein biosynthesis; polypeptide chain elongation.</text>
</comment>
<dbReference type="InterPro" id="IPR027417">
    <property type="entry name" value="P-loop_NTPase"/>
</dbReference>
<keyword evidence="12" id="KW-0648">Protein biosynthesis</keyword>
<dbReference type="PROSITE" id="PS50077">
    <property type="entry name" value="HEAT_REPEAT"/>
    <property type="match status" value="2"/>
</dbReference>
<dbReference type="GO" id="GO:0003723">
    <property type="term" value="F:RNA binding"/>
    <property type="evidence" value="ECO:0007669"/>
    <property type="project" value="UniProtKB-KW"/>
</dbReference>
<evidence type="ECO:0000256" key="2">
    <source>
        <dbReference type="ARBA" id="ARBA00004496"/>
    </source>
</evidence>
<dbReference type="PROSITE" id="PS50893">
    <property type="entry name" value="ABC_TRANSPORTER_2"/>
    <property type="match status" value="2"/>
</dbReference>
<dbReference type="GO" id="GO:0016887">
    <property type="term" value="F:ATP hydrolysis activity"/>
    <property type="evidence" value="ECO:0007669"/>
    <property type="project" value="InterPro"/>
</dbReference>
<keyword evidence="6" id="KW-0677">Repeat</keyword>
<feature type="region of interest" description="Disordered" evidence="15">
    <location>
        <begin position="1003"/>
        <end position="1067"/>
    </location>
</feature>
<feature type="repeat" description="HEAT" evidence="14">
    <location>
        <begin position="189"/>
        <end position="227"/>
    </location>
</feature>
<evidence type="ECO:0000259" key="16">
    <source>
        <dbReference type="PROSITE" id="PS50893"/>
    </source>
</evidence>
<evidence type="ECO:0000256" key="10">
    <source>
        <dbReference type="ARBA" id="ARBA00022840"/>
    </source>
</evidence>
<dbReference type="InterPro" id="IPR011989">
    <property type="entry name" value="ARM-like"/>
</dbReference>
<evidence type="ECO:0000256" key="1">
    <source>
        <dbReference type="ARBA" id="ARBA00004141"/>
    </source>
</evidence>
<dbReference type="PROSITE" id="PS00211">
    <property type="entry name" value="ABC_TRANSPORTER_1"/>
    <property type="match status" value="2"/>
</dbReference>
<dbReference type="GO" id="GO:0016020">
    <property type="term" value="C:membrane"/>
    <property type="evidence" value="ECO:0007669"/>
    <property type="project" value="UniProtKB-SubCell"/>
</dbReference>
<dbReference type="InterPro" id="IPR017871">
    <property type="entry name" value="ABC_transporter-like_CS"/>
</dbReference>
<dbReference type="InterPro" id="IPR047036">
    <property type="entry name" value="EF3_4HB_sf"/>
</dbReference>
<dbReference type="GO" id="GO:0003746">
    <property type="term" value="F:translation elongation factor activity"/>
    <property type="evidence" value="ECO:0007669"/>
    <property type="project" value="UniProtKB-KW"/>
</dbReference>
<evidence type="ECO:0000256" key="7">
    <source>
        <dbReference type="ARBA" id="ARBA00022741"/>
    </source>
</evidence>
<sequence length="1067" mass="118554">MPAVDAMTSTPVSSAKETKSSIHTLEQMMQNLSVSKTQDEINSAANNLAILMNGPIEEHAMPLKAVETFKKQLANKKDAAVRERAVDGIKAIAAHSTISPAVEPYLISLLPLTLAAVGDKMTSVKNAAQAASQAIVRAINPNAVKAALPHIRNSIITAQKWPEKMNGLDCIETLVETAPTQLSFLVPTLIPIVSESMWDTKPEVKKKAYGTMEKICKLIENKDIEKFIPELIKCVAKPENVPETIHLLGATTFVTDVHEPTLAIMVPLLERGLAERETAIKRKAAVIVDNMCKLVEDPQIVAAFLPKLMPALTKNYENMADPEAREKTKQGLDTLKRVGAVKEDGSFPKVSTAGEVSTVVGILKSILEPKHKDALKSEAVIEYVAAIAGQLIDEKVVDAPDWVSNTQEYLKTIVGEQDASAIADQLRKKASPGAEEEAEGEPDDEEGEDLCNCQFNLAYGAKILLNQTHLRLKRGQRYGLLGPNGSGKSTLMRAINNEQVEGFPKKDEVKTVFVEHDLDAADTELTVIGWTMMKLEQVGITTSREEIEKQLLEFGFLESQYDGPITSLSGGWKMKLALARAVFESPDILLLDEPTNHLDVKNVKWLEDYLINSPCTSIIVSHDSKFLNNVIQHVIHYERFKLRRYRGNLTEFAKRVPAARSYFELGASEMEFKFPEPGFLEGVKTKAKAIVRVNKMSFQYPGTDKPQISDITFQVSLGSRIAVIGPNGAGKSTLVNVLTGELIPTSGEVYQHENIRIAYIKQHAFAHIDNHLDKTPSEYIQWRFQTGEDRETMDRANKIVTEDDEKAMDKIYKIEGSQRRVIGIHARRKFKNSYEYECSFALGENVGQKNEKWIPMMTADNAWIPRSEIMASHQKMVADVDQKEALASGQFRPLVRREIEQHGANFGLDAELISHSRMRGLSGGQRVKVVLAACTWQRPHLIVLDEPTNYLDRDSLGALSKALKSFEGGVVIISHNAEFTESLTNEVWSVVNGKMTPSGHNWVQGQGAGPRLTDKGDDEEDKFDAMGNKIEGNKKAKKLTSSELRKKKKDRMARRKRGEEVFTDEDE</sequence>
<keyword evidence="8" id="KW-0251">Elongation factor</keyword>
<dbReference type="CDD" id="cd03221">
    <property type="entry name" value="ABCF_EF-3"/>
    <property type="match status" value="1"/>
</dbReference>
<dbReference type="Pfam" id="PF17947">
    <property type="entry name" value="4HB"/>
    <property type="match status" value="1"/>
</dbReference>
<evidence type="ECO:0000256" key="3">
    <source>
        <dbReference type="ARBA" id="ARBA00004815"/>
    </source>
</evidence>
<dbReference type="Pfam" id="PF00005">
    <property type="entry name" value="ABC_tran"/>
    <property type="match status" value="3"/>
</dbReference>
<evidence type="ECO:0000256" key="8">
    <source>
        <dbReference type="ARBA" id="ARBA00022768"/>
    </source>
</evidence>
<dbReference type="FunFam" id="2.40.50.990:FF:000001">
    <property type="entry name" value="Elongation factor 3"/>
    <property type="match status" value="1"/>
</dbReference>
<dbReference type="RefSeq" id="XP_013309857.1">
    <property type="nucleotide sequence ID" value="XM_013454403.1"/>
</dbReference>
<proteinExistence type="inferred from homology"/>
<feature type="repeat" description="HEAT" evidence="14">
    <location>
        <begin position="109"/>
        <end position="146"/>
    </location>
</feature>
<comment type="subcellular location">
    <subcellularLocation>
        <location evidence="2">Cytoplasm</location>
    </subcellularLocation>
    <subcellularLocation>
        <location evidence="1">Membrane</location>
        <topology evidence="1">Multi-pass membrane protein</topology>
    </subcellularLocation>
</comment>
<keyword evidence="18" id="KW-1185">Reference proteome</keyword>
<dbReference type="FunFam" id="3.40.50.300:FF:000193">
    <property type="entry name" value="Probable Elongation factor 3"/>
    <property type="match status" value="1"/>
</dbReference>
<dbReference type="AlphaFoldDB" id="A0A0D2E1E2"/>
<dbReference type="UniPathway" id="UPA00345"/>
<evidence type="ECO:0000256" key="12">
    <source>
        <dbReference type="ARBA" id="ARBA00022917"/>
    </source>
</evidence>
<dbReference type="FunFam" id="1.25.10.10:FF:000076">
    <property type="entry name" value="Elongation factor 3"/>
    <property type="match status" value="1"/>
</dbReference>
<dbReference type="InterPro" id="IPR021133">
    <property type="entry name" value="HEAT_type_2"/>
</dbReference>
<evidence type="ECO:0000256" key="9">
    <source>
        <dbReference type="ARBA" id="ARBA00022801"/>
    </source>
</evidence>
<dbReference type="Pfam" id="PF24987">
    <property type="entry name" value="HEAT_EF3_N"/>
    <property type="match status" value="1"/>
</dbReference>
<feature type="compositionally biased region" description="Basic residues" evidence="15">
    <location>
        <begin position="1045"/>
        <end position="1056"/>
    </location>
</feature>
<organism evidence="17 18">
    <name type="scientific">Exophiala xenobiotica</name>
    <dbReference type="NCBI Taxonomy" id="348802"/>
    <lineage>
        <taxon>Eukaryota</taxon>
        <taxon>Fungi</taxon>
        <taxon>Dikarya</taxon>
        <taxon>Ascomycota</taxon>
        <taxon>Pezizomycotina</taxon>
        <taxon>Eurotiomycetes</taxon>
        <taxon>Chaetothyriomycetidae</taxon>
        <taxon>Chaetothyriales</taxon>
        <taxon>Herpotrichiellaceae</taxon>
        <taxon>Exophiala</taxon>
    </lineage>
</organism>